<keyword evidence="3 7" id="KW-0378">Hydrolase</keyword>
<dbReference type="InterPro" id="IPR036286">
    <property type="entry name" value="LexA/Signal_pep-like_sf"/>
</dbReference>
<keyword evidence="9" id="KW-0548">Nucleotidyltransferase</keyword>
<keyword evidence="2" id="KW-0227">DNA damage</keyword>
<dbReference type="GO" id="GO:0003887">
    <property type="term" value="F:DNA-directed DNA polymerase activity"/>
    <property type="evidence" value="ECO:0007669"/>
    <property type="project" value="UniProtKB-EC"/>
</dbReference>
<dbReference type="PRINTS" id="PR00726">
    <property type="entry name" value="LEXASERPTASE"/>
</dbReference>
<dbReference type="GO" id="GO:0016787">
    <property type="term" value="F:hydrolase activity"/>
    <property type="evidence" value="ECO:0007669"/>
    <property type="project" value="UniProtKB-KW"/>
</dbReference>
<proteinExistence type="inferred from homology"/>
<evidence type="ECO:0000256" key="5">
    <source>
        <dbReference type="ARBA" id="ARBA00023204"/>
    </source>
</evidence>
<dbReference type="GO" id="GO:0003677">
    <property type="term" value="F:DNA binding"/>
    <property type="evidence" value="ECO:0007669"/>
    <property type="project" value="InterPro"/>
</dbReference>
<keyword evidence="6" id="KW-0742">SOS response</keyword>
<gene>
    <name evidence="9" type="primary">umuD</name>
    <name evidence="9" type="ORF">ACELLULO517_22060</name>
</gene>
<evidence type="ECO:0000256" key="4">
    <source>
        <dbReference type="ARBA" id="ARBA00022813"/>
    </source>
</evidence>
<accession>A0A964E6E5</accession>
<keyword evidence="4 7" id="KW-0068">Autocatalytic cleavage</keyword>
<dbReference type="GO" id="GO:0006355">
    <property type="term" value="P:regulation of DNA-templated transcription"/>
    <property type="evidence" value="ECO:0007669"/>
    <property type="project" value="InterPro"/>
</dbReference>
<keyword evidence="9" id="KW-0808">Transferase</keyword>
<evidence type="ECO:0000256" key="1">
    <source>
        <dbReference type="ARBA" id="ARBA00007484"/>
    </source>
</evidence>
<name>A0A964E6E5_9PROT</name>
<keyword evidence="5" id="KW-0234">DNA repair</keyword>
<evidence type="ECO:0000256" key="7">
    <source>
        <dbReference type="RuleBase" id="RU003991"/>
    </source>
</evidence>
<dbReference type="EMBL" id="JAESVA010000010">
    <property type="protein sequence ID" value="MCB8882948.1"/>
    <property type="molecule type" value="Genomic_DNA"/>
</dbReference>
<evidence type="ECO:0000259" key="8">
    <source>
        <dbReference type="Pfam" id="PF00717"/>
    </source>
</evidence>
<dbReference type="Gene3D" id="2.10.109.10">
    <property type="entry name" value="Umud Fragment, subunit A"/>
    <property type="match status" value="1"/>
</dbReference>
<dbReference type="InterPro" id="IPR015927">
    <property type="entry name" value="Peptidase_S24_S26A/B/C"/>
</dbReference>
<dbReference type="CDD" id="cd06529">
    <property type="entry name" value="S24_LexA-like"/>
    <property type="match status" value="1"/>
</dbReference>
<evidence type="ECO:0000313" key="10">
    <source>
        <dbReference type="Proteomes" id="UP000721844"/>
    </source>
</evidence>
<dbReference type="EC" id="2.7.7.7" evidence="9"/>
<dbReference type="AlphaFoldDB" id="A0A964E6E5"/>
<dbReference type="PANTHER" id="PTHR33516">
    <property type="entry name" value="LEXA REPRESSOR"/>
    <property type="match status" value="1"/>
</dbReference>
<reference evidence="9 10" key="1">
    <citation type="journal article" date="2021" name="Microorganisms">
        <title>Acidisoma silvae sp. nov. and Acidisomacellulosilytica sp. nov., Two Acidophilic Bacteria Isolated from Decaying Wood, Hydrolyzing Cellulose and Producing Poly-3-hydroxybutyrate.</title>
        <authorList>
            <person name="Mieszkin S."/>
            <person name="Pouder E."/>
            <person name="Uroz S."/>
            <person name="Simon-Colin C."/>
            <person name="Alain K."/>
        </authorList>
    </citation>
    <scope>NUCLEOTIDE SEQUENCE [LARGE SCALE GENOMIC DNA]</scope>
    <source>
        <strain evidence="9 10">HW T5.17</strain>
    </source>
</reference>
<protein>
    <submittedName>
        <fullName evidence="9">Translesion error-prone DNA polymerase V autoproteolytic subunit</fullName>
        <ecNumber evidence="9">2.7.7.7</ecNumber>
    </submittedName>
</protein>
<dbReference type="InterPro" id="IPR039418">
    <property type="entry name" value="LexA-like"/>
</dbReference>
<dbReference type="SUPFAM" id="SSF51306">
    <property type="entry name" value="LexA/Signal peptidase"/>
    <property type="match status" value="1"/>
</dbReference>
<dbReference type="Proteomes" id="UP000721844">
    <property type="component" value="Unassembled WGS sequence"/>
</dbReference>
<dbReference type="PANTHER" id="PTHR33516:SF2">
    <property type="entry name" value="LEXA REPRESSOR-RELATED"/>
    <property type="match status" value="1"/>
</dbReference>
<dbReference type="GO" id="GO:0009432">
    <property type="term" value="P:SOS response"/>
    <property type="evidence" value="ECO:0007669"/>
    <property type="project" value="UniProtKB-KW"/>
</dbReference>
<feature type="domain" description="Peptidase S24/S26A/S26B/S26C" evidence="8">
    <location>
        <begin position="15"/>
        <end position="135"/>
    </location>
</feature>
<evidence type="ECO:0000313" key="9">
    <source>
        <dbReference type="EMBL" id="MCB8882948.1"/>
    </source>
</evidence>
<keyword evidence="10" id="KW-1185">Reference proteome</keyword>
<sequence>MLLIAEPASRVTIPFFLDRLPAGFPSPAADYIEGRLDLNEHLIARPAATFIVQISGDSLIGAGVYDGDLAIVDRSVQAERGDLVVAAIDGALTAKFLQWDGPRIAPSNVRLVGANPDFPVFRIADLQTLEIWGVVTSTIRQRRR</sequence>
<comment type="similarity">
    <text evidence="1 7">Belongs to the peptidase S24 family.</text>
</comment>
<evidence type="ECO:0000256" key="2">
    <source>
        <dbReference type="ARBA" id="ARBA00022763"/>
    </source>
</evidence>
<dbReference type="Pfam" id="PF00717">
    <property type="entry name" value="Peptidase_S24"/>
    <property type="match status" value="1"/>
</dbReference>
<dbReference type="NCBIfam" id="NF007621">
    <property type="entry name" value="PRK10276.1"/>
    <property type="match status" value="1"/>
</dbReference>
<dbReference type="RefSeq" id="WP_227309606.1">
    <property type="nucleotide sequence ID" value="NZ_JAESVA010000010.1"/>
</dbReference>
<organism evidence="9 10">
    <name type="scientific">Acidisoma cellulosilyticum</name>
    <dbReference type="NCBI Taxonomy" id="2802395"/>
    <lineage>
        <taxon>Bacteria</taxon>
        <taxon>Pseudomonadati</taxon>
        <taxon>Pseudomonadota</taxon>
        <taxon>Alphaproteobacteria</taxon>
        <taxon>Acetobacterales</taxon>
        <taxon>Acidocellaceae</taxon>
        <taxon>Acidisoma</taxon>
    </lineage>
</organism>
<dbReference type="InterPro" id="IPR050077">
    <property type="entry name" value="LexA_repressor"/>
</dbReference>
<dbReference type="InterPro" id="IPR006197">
    <property type="entry name" value="Peptidase_S24_LexA"/>
</dbReference>
<evidence type="ECO:0000256" key="3">
    <source>
        <dbReference type="ARBA" id="ARBA00022801"/>
    </source>
</evidence>
<comment type="caution">
    <text evidence="9">The sequence shown here is derived from an EMBL/GenBank/DDBJ whole genome shotgun (WGS) entry which is preliminary data.</text>
</comment>
<dbReference type="GO" id="GO:0006281">
    <property type="term" value="P:DNA repair"/>
    <property type="evidence" value="ECO:0007669"/>
    <property type="project" value="UniProtKB-KW"/>
</dbReference>
<evidence type="ECO:0000256" key="6">
    <source>
        <dbReference type="ARBA" id="ARBA00023236"/>
    </source>
</evidence>